<gene>
    <name evidence="2" type="ORF">L0P92_32770</name>
</gene>
<evidence type="ECO:0000256" key="1">
    <source>
        <dbReference type="SAM" id="MobiDB-lite"/>
    </source>
</evidence>
<dbReference type="EMBL" id="JAKEIP010000203">
    <property type="protein sequence ID" value="MCF1598290.1"/>
    <property type="molecule type" value="Genomic_DNA"/>
</dbReference>
<accession>A0A9X1Q321</accession>
<sequence>MDDASRRWLLATLGPATDTTDLDQRYARLHSLRAVALEVLRERRATLLAQPLKVSLSGVVSVDTSGNVAALDRQIEELEDPATPVPGEETPGDGDGPGGGVLYLRERPRR</sequence>
<dbReference type="AlphaFoldDB" id="A0A9X1Q321"/>
<evidence type="ECO:0000313" key="2">
    <source>
        <dbReference type="EMBL" id="MCF1598290.1"/>
    </source>
</evidence>
<feature type="region of interest" description="Disordered" evidence="1">
    <location>
        <begin position="76"/>
        <end position="110"/>
    </location>
</feature>
<dbReference type="Proteomes" id="UP001139384">
    <property type="component" value="Unassembled WGS sequence"/>
</dbReference>
<proteinExistence type="predicted"/>
<keyword evidence="3" id="KW-1185">Reference proteome</keyword>
<reference evidence="2" key="1">
    <citation type="submission" date="2022-01" db="EMBL/GenBank/DDBJ databases">
        <title>Draft Genome Sequences of Seven Type Strains of the Genus Streptomyces.</title>
        <authorList>
            <person name="Aziz S."/>
            <person name="Coretto E."/>
            <person name="Chronakova A."/>
            <person name="Sproer C."/>
            <person name="Huber K."/>
            <person name="Nouioui I."/>
            <person name="Gross H."/>
        </authorList>
    </citation>
    <scope>NUCLEOTIDE SEQUENCE</scope>
    <source>
        <strain evidence="2">DSM 103493</strain>
    </source>
</reference>
<protein>
    <submittedName>
        <fullName evidence="2">Uncharacterized protein</fullName>
    </submittedName>
</protein>
<evidence type="ECO:0000313" key="3">
    <source>
        <dbReference type="Proteomes" id="UP001139384"/>
    </source>
</evidence>
<organism evidence="2 3">
    <name type="scientific">Streptomyces muensis</name>
    <dbReference type="NCBI Taxonomy" id="1077944"/>
    <lineage>
        <taxon>Bacteria</taxon>
        <taxon>Bacillati</taxon>
        <taxon>Actinomycetota</taxon>
        <taxon>Actinomycetes</taxon>
        <taxon>Kitasatosporales</taxon>
        <taxon>Streptomycetaceae</taxon>
        <taxon>Streptomyces</taxon>
    </lineage>
</organism>
<dbReference type="RefSeq" id="WP_176188183.1">
    <property type="nucleotide sequence ID" value="NZ_JAKEIP010000203.1"/>
</dbReference>
<comment type="caution">
    <text evidence="2">The sequence shown here is derived from an EMBL/GenBank/DDBJ whole genome shotgun (WGS) entry which is preliminary data.</text>
</comment>
<name>A0A9X1Q321_STRM4</name>